<protein>
    <submittedName>
        <fullName evidence="5">Putative serine/threonine-protein kinase</fullName>
    </submittedName>
</protein>
<keyword evidence="6" id="KW-1185">Reference proteome</keyword>
<feature type="compositionally biased region" description="Polar residues" evidence="2">
    <location>
        <begin position="827"/>
        <end position="838"/>
    </location>
</feature>
<dbReference type="InterPro" id="IPR017441">
    <property type="entry name" value="Protein_kinase_ATP_BS"/>
</dbReference>
<reference evidence="5 6" key="1">
    <citation type="journal article" date="2017" name="Mol. Biol. Evol.">
        <title>The 4-celled Tetrabaena socialis nuclear genome reveals the essential components for genetic control of cell number at the origin of multicellularity in the volvocine lineage.</title>
        <authorList>
            <person name="Featherston J."/>
            <person name="Arakaki Y."/>
            <person name="Hanschen E.R."/>
            <person name="Ferris P.J."/>
            <person name="Michod R.E."/>
            <person name="Olson B.J.S.C."/>
            <person name="Nozaki H."/>
            <person name="Durand P.M."/>
        </authorList>
    </citation>
    <scope>NUCLEOTIDE SEQUENCE [LARGE SCALE GENOMIC DNA]</scope>
    <source>
        <strain evidence="5 6">NIES-571</strain>
    </source>
</reference>
<feature type="transmembrane region" description="Helical" evidence="3">
    <location>
        <begin position="665"/>
        <end position="689"/>
    </location>
</feature>
<dbReference type="GO" id="GO:0005524">
    <property type="term" value="F:ATP binding"/>
    <property type="evidence" value="ECO:0007669"/>
    <property type="project" value="UniProtKB-UniRule"/>
</dbReference>
<feature type="region of interest" description="Disordered" evidence="2">
    <location>
        <begin position="759"/>
        <end position="812"/>
    </location>
</feature>
<comment type="caution">
    <text evidence="5">The sequence shown here is derived from an EMBL/GenBank/DDBJ whole genome shotgun (WGS) entry which is preliminary data.</text>
</comment>
<dbReference type="InterPro" id="IPR051681">
    <property type="entry name" value="Ser/Thr_Kinases-Pseudokinases"/>
</dbReference>
<feature type="region of interest" description="Disordered" evidence="2">
    <location>
        <begin position="1"/>
        <end position="22"/>
    </location>
</feature>
<feature type="binding site" evidence="1">
    <location>
        <position position="941"/>
    </location>
    <ligand>
        <name>ATP</name>
        <dbReference type="ChEBI" id="CHEBI:30616"/>
    </ligand>
</feature>
<dbReference type="Proteomes" id="UP000236333">
    <property type="component" value="Unassembled WGS sequence"/>
</dbReference>
<dbReference type="OrthoDB" id="5979581at2759"/>
<feature type="region of interest" description="Disordered" evidence="2">
    <location>
        <begin position="827"/>
        <end position="851"/>
    </location>
</feature>
<evidence type="ECO:0000313" key="5">
    <source>
        <dbReference type="EMBL" id="PNH03323.1"/>
    </source>
</evidence>
<dbReference type="EMBL" id="PGGS01000519">
    <property type="protein sequence ID" value="PNH03323.1"/>
    <property type="molecule type" value="Genomic_DNA"/>
</dbReference>
<dbReference type="Pfam" id="PF07714">
    <property type="entry name" value="PK_Tyr_Ser-Thr"/>
    <property type="match status" value="1"/>
</dbReference>
<evidence type="ECO:0000313" key="6">
    <source>
        <dbReference type="Proteomes" id="UP000236333"/>
    </source>
</evidence>
<dbReference type="PANTHER" id="PTHR44329:SF214">
    <property type="entry name" value="PROTEIN KINASE DOMAIN-CONTAINING PROTEIN"/>
    <property type="match status" value="1"/>
</dbReference>
<dbReference type="InterPro" id="IPR011009">
    <property type="entry name" value="Kinase-like_dom_sf"/>
</dbReference>
<keyword evidence="3" id="KW-1133">Transmembrane helix</keyword>
<evidence type="ECO:0000259" key="4">
    <source>
        <dbReference type="PROSITE" id="PS50011"/>
    </source>
</evidence>
<gene>
    <name evidence="5" type="ORF">TSOC_010633</name>
</gene>
<evidence type="ECO:0000256" key="3">
    <source>
        <dbReference type="SAM" id="Phobius"/>
    </source>
</evidence>
<keyword evidence="1" id="KW-0067">ATP-binding</keyword>
<sequence>SGQQQQQQPSALTRCGSAPDGPRLLSAIDVQQLADKQQAAAPGAPSSALGFGALVLSAFLPSYPLPHSPAVTPAPSSPTTGSPVTLACFAAADVTLGPPGSTPFLQPTGLNLSTASGLVMESASLSTDCDTVLSYQQHFCDSRAVAGSLTVRAGMEGVVTMRDLEAGAVLVSSWQDGFTTLRNVTLTCPSPPAARQPPCRLAAVQDSQQLLQAFTTYVPAAVAAAANVTIVIAANITISPSWPATPVSVGGNVMLVGSPLLGVVVLDLQLRVGLWDLQPSALVVLEKLTCVNLAPTYFTVALVFSQFGPLAERMWAFNRSNRQLHVQGCTLVVPQDELAYSRYWITFLVSPVSEAQAKAAWLRVVELKVLAVNSSGVYYDRLASFTTLYINVRITNSLGDYPLLPQQGLLSQLQAEDVPLTAVNAVNNKADFQLALLPNNSNPDEQGRRWLLLLGNISLAANTSQPVSAPLALLGDTVLLPVPKEQPRRLSLAVAAALAVPEFATFRIRQLLLDGLAPLASTYDPQAPLAALASPLWGLSLSPTSSVNLSNCTLLLGADELRLIQQALLPADQAKALPVGRSYDAVLIAAVQSFFGSALRLGSYNASALAIVTGATPRYSLTNVSFRLPVLAYGESAGPNFTALGVPLERAADPGASRSSGLAPWAVGVLVGCVVGGVLLAAAVLFAVWQRRAQQKRASSEAGAYERYLRDGRTAAGGGQQCGSDLVPPSQEMTNSSQVLRPGGRADVGAAASVAMTMGGRTSGLGPGGGPGMAAAGKQTSGSAIGAGSSSFATARGEGSLAAGDGTPAAPRARNTDAMGFTTQVSDSFEQPPTSSAIGQPGGRAHAGPGRPGGAHMAGLMTTGNVLSTTTETGSGSGAAAASTPGMMTTGGGSLEQMHSIISLLGRDFNDKQLAVHNLLGKGAHGTVYRGTWRGLAVAVKSMIFNSDNNARQQQRPLLEAAISSNLAHTNIVTTYSYELREVEHELASLSPELARQGGGWRLLIIQEYCDAGPLRRLVDCGFFLTPPKPSPSRAKLKLTSVLLRRDSPSHGEGSGGGTVRLAATTEPGVATSSRGSSGSNGAGTAPGPGTGSGSGGRGSPGDPPALQPTHSGHAPDGNGGGHGGGGSGGGGTAAPRPLLEDAADMGPRPMSNLDAALRYTEAALMIARGLQHIHAKNIVHGDLNPNNVLLVRTHETPLGFCLKVADFGLSVRVGEGQSHLSNLFQGSPYYVAPEVMLSGKVGKSADIFSLGIMLWELQNGTRPPWRMGVRLRGYPSLNTGELTFGPETPPRYIRLTRDCFHASKDTRPIIAHVVDTLVSIKAELAALRGGT</sequence>
<dbReference type="InterPro" id="IPR001245">
    <property type="entry name" value="Ser-Thr/Tyr_kinase_cat_dom"/>
</dbReference>
<dbReference type="PANTHER" id="PTHR44329">
    <property type="entry name" value="SERINE/THREONINE-PROTEIN KINASE TNNI3K-RELATED"/>
    <property type="match status" value="1"/>
</dbReference>
<keyword evidence="1" id="KW-0547">Nucleotide-binding</keyword>
<dbReference type="InterPro" id="IPR000719">
    <property type="entry name" value="Prot_kinase_dom"/>
</dbReference>
<evidence type="ECO:0000256" key="1">
    <source>
        <dbReference type="PROSITE-ProRule" id="PRU10141"/>
    </source>
</evidence>
<organism evidence="5 6">
    <name type="scientific">Tetrabaena socialis</name>
    <dbReference type="NCBI Taxonomy" id="47790"/>
    <lineage>
        <taxon>Eukaryota</taxon>
        <taxon>Viridiplantae</taxon>
        <taxon>Chlorophyta</taxon>
        <taxon>core chlorophytes</taxon>
        <taxon>Chlorophyceae</taxon>
        <taxon>CS clade</taxon>
        <taxon>Chlamydomonadales</taxon>
        <taxon>Tetrabaenaceae</taxon>
        <taxon>Tetrabaena</taxon>
    </lineage>
</organism>
<name>A0A2J7ZSS4_9CHLO</name>
<feature type="compositionally biased region" description="Gly residues" evidence="2">
    <location>
        <begin position="761"/>
        <end position="772"/>
    </location>
</feature>
<accession>A0A2J7ZSS4</accession>
<dbReference type="Gene3D" id="3.30.200.20">
    <property type="entry name" value="Phosphorylase Kinase, domain 1"/>
    <property type="match status" value="1"/>
</dbReference>
<evidence type="ECO:0000256" key="2">
    <source>
        <dbReference type="SAM" id="MobiDB-lite"/>
    </source>
</evidence>
<feature type="region of interest" description="Disordered" evidence="2">
    <location>
        <begin position="716"/>
        <end position="744"/>
    </location>
</feature>
<proteinExistence type="predicted"/>
<feature type="region of interest" description="Disordered" evidence="2">
    <location>
        <begin position="1067"/>
        <end position="1148"/>
    </location>
</feature>
<dbReference type="PROSITE" id="PS00107">
    <property type="entry name" value="PROTEIN_KINASE_ATP"/>
    <property type="match status" value="1"/>
</dbReference>
<dbReference type="SUPFAM" id="SSF56112">
    <property type="entry name" value="Protein kinase-like (PK-like)"/>
    <property type="match status" value="1"/>
</dbReference>
<keyword evidence="3" id="KW-0812">Transmembrane</keyword>
<dbReference type="GO" id="GO:0004674">
    <property type="term" value="F:protein serine/threonine kinase activity"/>
    <property type="evidence" value="ECO:0007669"/>
    <property type="project" value="TreeGrafter"/>
</dbReference>
<feature type="domain" description="Protein kinase" evidence="4">
    <location>
        <begin position="914"/>
        <end position="1321"/>
    </location>
</feature>
<keyword evidence="3" id="KW-0472">Membrane</keyword>
<feature type="compositionally biased region" description="Gly residues" evidence="2">
    <location>
        <begin position="1079"/>
        <end position="1100"/>
    </location>
</feature>
<dbReference type="Gene3D" id="1.10.510.10">
    <property type="entry name" value="Transferase(Phosphotransferase) domain 1"/>
    <property type="match status" value="1"/>
</dbReference>
<feature type="compositionally biased region" description="Gly residues" evidence="2">
    <location>
        <begin position="1118"/>
        <end position="1133"/>
    </location>
</feature>
<feature type="compositionally biased region" description="Low complexity" evidence="2">
    <location>
        <begin position="773"/>
        <end position="793"/>
    </location>
</feature>
<keyword evidence="5" id="KW-0418">Kinase</keyword>
<feature type="non-terminal residue" evidence="5">
    <location>
        <position position="1"/>
    </location>
</feature>
<dbReference type="PROSITE" id="PS50011">
    <property type="entry name" value="PROTEIN_KINASE_DOM"/>
    <property type="match status" value="1"/>
</dbReference>
<keyword evidence="5" id="KW-0808">Transferase</keyword>